<dbReference type="Proteomes" id="UP000231658">
    <property type="component" value="Unassembled WGS sequence"/>
</dbReference>
<proteinExistence type="predicted"/>
<dbReference type="OrthoDB" id="9780606at2"/>
<organism evidence="2 3">
    <name type="scientific">Candidatus Terasakiella magnetica</name>
    <dbReference type="NCBI Taxonomy" id="1867952"/>
    <lineage>
        <taxon>Bacteria</taxon>
        <taxon>Pseudomonadati</taxon>
        <taxon>Pseudomonadota</taxon>
        <taxon>Alphaproteobacteria</taxon>
        <taxon>Rhodospirillales</taxon>
        <taxon>Terasakiellaceae</taxon>
        <taxon>Terasakiella</taxon>
    </lineage>
</organism>
<keyword evidence="3" id="KW-1185">Reference proteome</keyword>
<dbReference type="SUPFAM" id="SSF52540">
    <property type="entry name" value="P-loop containing nucleoside triphosphate hydrolases"/>
    <property type="match status" value="1"/>
</dbReference>
<reference evidence="2 3" key="1">
    <citation type="submission" date="2016-07" db="EMBL/GenBank/DDBJ databases">
        <authorList>
            <person name="Lefevre C.T."/>
        </authorList>
    </citation>
    <scope>NUCLEOTIDE SEQUENCE [LARGE SCALE GENOMIC DNA]</scope>
    <source>
        <strain evidence="2">PR1</strain>
    </source>
</reference>
<gene>
    <name evidence="2" type="ORF">MTBPR1_20300</name>
</gene>
<dbReference type="InterPro" id="IPR011604">
    <property type="entry name" value="PDDEXK-like_dom_sf"/>
</dbReference>
<dbReference type="InterPro" id="IPR027417">
    <property type="entry name" value="P-loop_NTPase"/>
</dbReference>
<dbReference type="RefSeq" id="WP_069188538.1">
    <property type="nucleotide sequence ID" value="NZ_FLYE01000012.1"/>
</dbReference>
<accession>A0A1C3RGY0</accession>
<dbReference type="EMBL" id="FLYE01000012">
    <property type="protein sequence ID" value="SCA56452.1"/>
    <property type="molecule type" value="Genomic_DNA"/>
</dbReference>
<sequence>MNTKTPHVLSISPNVSFADALAHGVMEKFGSKPENLSQVTLLLPTRRACRTVRDAFLRLSQGKPLLLPRMQPLGDLDEDELSLTGWKDIGGLNAVKPAIAPLRRQMLLTRLILTFEGGNTTADQAAQLAGELANLLDQVHTEGLSFHELQSLVPEDYADHWNITLDFLKILTDSWPTILEAEGTLDPADRRNRLLDAQRTVWENTPPQGPIIAAGSTASIPAVAKLLACIARLPQGMVVLPGLDRHMEEEDWENLDANHPQYGLKQLLSRLRMAPEEVEDWQASGLAGSHPLRAKLLSEAMLPAASTDKWRTMDHPAGGLLDGVERIDCPTPFEEAKAIALLLRRELSMDGNTAALVTPDRNLARRVASELRRWNIEIDDSAGTPLQHCATGTYLRLLAQCVAEDFAPVPFLALCKHPLSSASMEAKIFRHLIRQLELQVLRGPRPGSGIEGLHHALDRCETNWRKRTNRLSAPQKKLLESLRGLLGAIESALHPFIKVMKRKKTDFIKLVESHVKAAEALAETLEDKGVERIWSGEAGETSADFISELLEATADFGELDPQTYPALLDALMLGKAVRPRFGAHPRLAILGLFEARLQKADLIVLAGLNEGTWPPDVTASPWMSRPMMRDFGLPQPEFHIGQTAHDFTQSFCAERVIITRSERVDGTPTVRSRWLRRLENRLSGTELAGDFSGQSGWLSMQAALDYVAKIQAVAPPAPRPPLSARPRKMYVTRVETWMRDPYAIYARNILNIKALDPIDADPSAADYGNIIHEILEKFMIKHPKPLPENAADKLRIMGQEVFGSELDNPGIWAFWWPRFERIANWFVEQEETRRALIAKSYSEIEGSLTFETLGGPFTISAKADRMDLYKDGELAIIDYKTGVPPSQREVEAGFAPQLPLEGAIAMAGGFEEFGPRDIKALEFWRLRGANPAGEIKAASDNPEQTAAEALHGLQHLVSAFDRVESAYGSRPNPENAPKFSDYEHLARVKEWSVSGGEAEE</sequence>
<dbReference type="InterPro" id="IPR038726">
    <property type="entry name" value="PDDEXK_AddAB-type"/>
</dbReference>
<dbReference type="NCBIfam" id="TIGR02786">
    <property type="entry name" value="addB_alphas"/>
    <property type="match status" value="1"/>
</dbReference>
<dbReference type="STRING" id="1867952.MTBPR1_20300"/>
<dbReference type="InterPro" id="IPR014153">
    <property type="entry name" value="Ds_break_AddB"/>
</dbReference>
<feature type="domain" description="PD-(D/E)XK endonuclease-like" evidence="1">
    <location>
        <begin position="731"/>
        <end position="956"/>
    </location>
</feature>
<dbReference type="Gene3D" id="3.90.320.10">
    <property type="match status" value="1"/>
</dbReference>
<protein>
    <submittedName>
        <fullName evidence="2">ATP-dependent nuclease subunit B</fullName>
    </submittedName>
</protein>
<dbReference type="Pfam" id="PF12705">
    <property type="entry name" value="PDDEXK_1"/>
    <property type="match status" value="1"/>
</dbReference>
<evidence type="ECO:0000313" key="3">
    <source>
        <dbReference type="Proteomes" id="UP000231658"/>
    </source>
</evidence>
<evidence type="ECO:0000259" key="1">
    <source>
        <dbReference type="Pfam" id="PF12705"/>
    </source>
</evidence>
<name>A0A1C3RGY0_9PROT</name>
<evidence type="ECO:0000313" key="2">
    <source>
        <dbReference type="EMBL" id="SCA56452.1"/>
    </source>
</evidence>
<dbReference type="AlphaFoldDB" id="A0A1C3RGY0"/>